<keyword evidence="3" id="KW-0813">Transport</keyword>
<proteinExistence type="predicted"/>
<dbReference type="PANTHER" id="PTHR19384">
    <property type="entry name" value="NITRIC OXIDE SYNTHASE-RELATED"/>
    <property type="match status" value="1"/>
</dbReference>
<dbReference type="Pfam" id="PF00258">
    <property type="entry name" value="Flavodoxin_1"/>
    <property type="match status" value="1"/>
</dbReference>
<dbReference type="EMBL" id="JAMTCD010000001">
    <property type="protein sequence ID" value="MCT7940399.1"/>
    <property type="molecule type" value="Genomic_DNA"/>
</dbReference>
<keyword evidence="2" id="KW-0288">FMN</keyword>
<dbReference type="PROSITE" id="PS50902">
    <property type="entry name" value="FLAVODOXIN_LIKE"/>
    <property type="match status" value="1"/>
</dbReference>
<dbReference type="InterPro" id="IPR029039">
    <property type="entry name" value="Flavoprotein-like_sf"/>
</dbReference>
<evidence type="ECO:0000259" key="4">
    <source>
        <dbReference type="PROSITE" id="PS50902"/>
    </source>
</evidence>
<dbReference type="Proteomes" id="UP001155546">
    <property type="component" value="Unassembled WGS sequence"/>
</dbReference>
<reference evidence="5" key="1">
    <citation type="journal article" date="2023" name="Int. J. Syst. Evol. Microbiol.">
        <title>&lt;i&gt;Shewanella septentrionalis&lt;/i&gt; sp. nov. and &lt;i&gt;Shewanella holmiensis&lt;/i&gt; sp. nov., isolated from Baltic Sea water and sediments.</title>
        <authorList>
            <person name="Martin-Rodriguez A.J."/>
            <person name="Thorell K."/>
            <person name="Joffre E."/>
            <person name="Jensie-Markopoulos S."/>
            <person name="Moore E.R.B."/>
            <person name="Sjoling A."/>
        </authorList>
    </citation>
    <scope>NUCLEOTIDE SEQUENCE</scope>
    <source>
        <strain evidence="5">SP1S2-7</strain>
    </source>
</reference>
<evidence type="ECO:0000313" key="5">
    <source>
        <dbReference type="EMBL" id="MCT7940399.1"/>
    </source>
</evidence>
<organism evidence="5 6">
    <name type="scientific">Shewanella holmiensis</name>
    <dbReference type="NCBI Taxonomy" id="2952222"/>
    <lineage>
        <taxon>Bacteria</taxon>
        <taxon>Pseudomonadati</taxon>
        <taxon>Pseudomonadota</taxon>
        <taxon>Gammaproteobacteria</taxon>
        <taxon>Alteromonadales</taxon>
        <taxon>Shewanellaceae</taxon>
        <taxon>Shewanella</taxon>
    </lineage>
</organism>
<protein>
    <submittedName>
        <fullName evidence="5">Flavodoxin</fullName>
    </submittedName>
</protein>
<dbReference type="PRINTS" id="PR00369">
    <property type="entry name" value="FLAVODOXIN"/>
</dbReference>
<dbReference type="SUPFAM" id="SSF52218">
    <property type="entry name" value="Flavoproteins"/>
    <property type="match status" value="1"/>
</dbReference>
<accession>A0A9X3ATN7</accession>
<dbReference type="GO" id="GO:0010181">
    <property type="term" value="F:FMN binding"/>
    <property type="evidence" value="ECO:0007669"/>
    <property type="project" value="InterPro"/>
</dbReference>
<dbReference type="GO" id="GO:0005829">
    <property type="term" value="C:cytosol"/>
    <property type="evidence" value="ECO:0007669"/>
    <property type="project" value="TreeGrafter"/>
</dbReference>
<dbReference type="Gene3D" id="3.40.50.360">
    <property type="match status" value="1"/>
</dbReference>
<evidence type="ECO:0000256" key="1">
    <source>
        <dbReference type="ARBA" id="ARBA00022630"/>
    </source>
</evidence>
<keyword evidence="1" id="KW-0285">Flavoprotein</keyword>
<sequence>MVNVNLVFGTVYGSAQFTAETLVKKITALGFKAILKQPHELTGFVPNESEYLIVVCSTTGQGDIPEDIWPWFAQLKTTAPYLPKLKYSIVGLGDSSYDTFCGAAKQFDELFSELGAQALTPRLEIDATETMEPELEAIKWLTTWQAAASANKD</sequence>
<keyword evidence="6" id="KW-1185">Reference proteome</keyword>
<dbReference type="InterPro" id="IPR001094">
    <property type="entry name" value="Flavdoxin-like"/>
</dbReference>
<keyword evidence="3" id="KW-0249">Electron transport</keyword>
<comment type="caution">
    <text evidence="5">The sequence shown here is derived from an EMBL/GenBank/DDBJ whole genome shotgun (WGS) entry which is preliminary data.</text>
</comment>
<evidence type="ECO:0000256" key="3">
    <source>
        <dbReference type="ARBA" id="ARBA00022982"/>
    </source>
</evidence>
<evidence type="ECO:0000256" key="2">
    <source>
        <dbReference type="ARBA" id="ARBA00022643"/>
    </source>
</evidence>
<dbReference type="GO" id="GO:0050660">
    <property type="term" value="F:flavin adenine dinucleotide binding"/>
    <property type="evidence" value="ECO:0007669"/>
    <property type="project" value="TreeGrafter"/>
</dbReference>
<dbReference type="InterPro" id="IPR008254">
    <property type="entry name" value="Flavodoxin/NO_synth"/>
</dbReference>
<dbReference type="AlphaFoldDB" id="A0A9X3ATN7"/>
<feature type="domain" description="Flavodoxin-like" evidence="4">
    <location>
        <begin position="4"/>
        <end position="145"/>
    </location>
</feature>
<evidence type="ECO:0000313" key="6">
    <source>
        <dbReference type="Proteomes" id="UP001155546"/>
    </source>
</evidence>
<dbReference type="RefSeq" id="WP_261296847.1">
    <property type="nucleotide sequence ID" value="NZ_JAMTCD010000001.1"/>
</dbReference>
<dbReference type="GO" id="GO:0016491">
    <property type="term" value="F:oxidoreductase activity"/>
    <property type="evidence" value="ECO:0007669"/>
    <property type="project" value="TreeGrafter"/>
</dbReference>
<name>A0A9X3ATN7_9GAMM</name>
<dbReference type="NCBIfam" id="NF005989">
    <property type="entry name" value="PRK08105.1"/>
    <property type="match status" value="1"/>
</dbReference>
<gene>
    <name evidence="5" type="ORF">NE535_01095</name>
</gene>